<evidence type="ECO:0000256" key="1">
    <source>
        <dbReference type="ARBA" id="ARBA00004613"/>
    </source>
</evidence>
<evidence type="ECO:0000256" key="2">
    <source>
        <dbReference type="ARBA" id="ARBA00005679"/>
    </source>
</evidence>
<proteinExistence type="inferred from homology"/>
<protein>
    <recommendedName>
        <fullName evidence="8">Gamma interferon inducible lysosomal thiol reductase GILT</fullName>
    </recommendedName>
</protein>
<reference evidence="7" key="1">
    <citation type="submission" date="2019-01" db="EMBL/GenBank/DDBJ databases">
        <title>Draft genome sequences of three monokaryotic isolates of the white-rot basidiomycete fungus Dichomitus squalens.</title>
        <authorList>
            <consortium name="DOE Joint Genome Institute"/>
            <person name="Lopez S.C."/>
            <person name="Andreopoulos B."/>
            <person name="Pangilinan J."/>
            <person name="Lipzen A."/>
            <person name="Riley R."/>
            <person name="Ahrendt S."/>
            <person name="Ng V."/>
            <person name="Barry K."/>
            <person name="Daum C."/>
            <person name="Grigoriev I.V."/>
            <person name="Hilden K.S."/>
            <person name="Makela M.R."/>
            <person name="de Vries R.P."/>
        </authorList>
    </citation>
    <scope>NUCLEOTIDE SEQUENCE [LARGE SCALE GENOMIC DNA]</scope>
    <source>
        <strain evidence="7">OM18370.1</strain>
    </source>
</reference>
<evidence type="ECO:0000256" key="5">
    <source>
        <dbReference type="ARBA" id="ARBA00023180"/>
    </source>
</evidence>
<dbReference type="OrthoDB" id="958254at2759"/>
<dbReference type="GO" id="GO:0016671">
    <property type="term" value="F:oxidoreductase activity, acting on a sulfur group of donors, disulfide as acceptor"/>
    <property type="evidence" value="ECO:0007669"/>
    <property type="project" value="InterPro"/>
</dbReference>
<evidence type="ECO:0000256" key="4">
    <source>
        <dbReference type="ARBA" id="ARBA00022729"/>
    </source>
</evidence>
<dbReference type="PANTHER" id="PTHR13234:SF8">
    <property type="entry name" value="GAMMA-INTERFERON-INDUCIBLE LYSOSOMAL THIOL REDUCTASE"/>
    <property type="match status" value="1"/>
</dbReference>
<keyword evidence="5" id="KW-0325">Glycoprotein</keyword>
<dbReference type="InterPro" id="IPR004911">
    <property type="entry name" value="Interferon-induced_GILT"/>
</dbReference>
<sequence length="235" mass="25392">MLAATFAALSLLAHVFPIVHATVLYPLIVQSGGPWSGAEDAVKVPVTLGVMSACPDAILCESVFDHVVQRVADKVDLTLTFIGKLNSSEPDFGVTCMHGSNECAGNVQELCAIKYAPFQQWWRFVQCQNFQGRYEVGKPETALKCAKAADLDWENSGVGACAGLSGDGKGEEGIRLLQKSVVETRLLGVEKSCTVIINGKQVCIRDGAWKQCEGGHAPSDFIRQIEEEFDKLNSD</sequence>
<evidence type="ECO:0000256" key="6">
    <source>
        <dbReference type="SAM" id="SignalP"/>
    </source>
</evidence>
<dbReference type="EMBL" id="ML143393">
    <property type="protein sequence ID" value="TBU32900.1"/>
    <property type="molecule type" value="Genomic_DNA"/>
</dbReference>
<dbReference type="Proteomes" id="UP000292957">
    <property type="component" value="Unassembled WGS sequence"/>
</dbReference>
<accession>A0A4Q9MXW5</accession>
<evidence type="ECO:0000313" key="7">
    <source>
        <dbReference type="EMBL" id="TBU32900.1"/>
    </source>
</evidence>
<organism evidence="7">
    <name type="scientific">Dichomitus squalens</name>
    <dbReference type="NCBI Taxonomy" id="114155"/>
    <lineage>
        <taxon>Eukaryota</taxon>
        <taxon>Fungi</taxon>
        <taxon>Dikarya</taxon>
        <taxon>Basidiomycota</taxon>
        <taxon>Agaricomycotina</taxon>
        <taxon>Agaricomycetes</taxon>
        <taxon>Polyporales</taxon>
        <taxon>Polyporaceae</taxon>
        <taxon>Dichomitus</taxon>
    </lineage>
</organism>
<dbReference type="PANTHER" id="PTHR13234">
    <property type="entry name" value="GAMMA-INTERFERON INDUCIBLE LYSOSOMAL THIOL REDUCTASE GILT"/>
    <property type="match status" value="1"/>
</dbReference>
<keyword evidence="3" id="KW-0964">Secreted</keyword>
<evidence type="ECO:0000256" key="3">
    <source>
        <dbReference type="ARBA" id="ARBA00022525"/>
    </source>
</evidence>
<comment type="subcellular location">
    <subcellularLocation>
        <location evidence="1">Secreted</location>
    </subcellularLocation>
</comment>
<dbReference type="Pfam" id="PF03227">
    <property type="entry name" value="GILT"/>
    <property type="match status" value="1"/>
</dbReference>
<comment type="similarity">
    <text evidence="2">Belongs to the GILT family.</text>
</comment>
<evidence type="ECO:0008006" key="8">
    <source>
        <dbReference type="Google" id="ProtNLM"/>
    </source>
</evidence>
<dbReference type="AlphaFoldDB" id="A0A4Q9MXW5"/>
<gene>
    <name evidence="7" type="ORF">BD311DRAFT_794664</name>
</gene>
<feature type="chain" id="PRO_5020954746" description="Gamma interferon inducible lysosomal thiol reductase GILT" evidence="6">
    <location>
        <begin position="22"/>
        <end position="235"/>
    </location>
</feature>
<keyword evidence="4 6" id="KW-0732">Signal</keyword>
<feature type="signal peptide" evidence="6">
    <location>
        <begin position="1"/>
        <end position="21"/>
    </location>
</feature>
<dbReference type="GO" id="GO:0005576">
    <property type="term" value="C:extracellular region"/>
    <property type="evidence" value="ECO:0007669"/>
    <property type="project" value="UniProtKB-SubCell"/>
</dbReference>
<name>A0A4Q9MXW5_9APHY</name>